<evidence type="ECO:0000313" key="7">
    <source>
        <dbReference type="Proteomes" id="UP000002941"/>
    </source>
</evidence>
<keyword evidence="3" id="KW-0902">Two-component regulatory system</keyword>
<evidence type="ECO:0000256" key="4">
    <source>
        <dbReference type="SAM" id="Phobius"/>
    </source>
</evidence>
<dbReference type="InterPro" id="IPR050482">
    <property type="entry name" value="Sensor_HK_TwoCompSys"/>
</dbReference>
<accession>J0N2F6</accession>
<dbReference type="GO" id="GO:0000155">
    <property type="term" value="F:phosphorelay sensor kinase activity"/>
    <property type="evidence" value="ECO:0007669"/>
    <property type="project" value="InterPro"/>
</dbReference>
<proteinExistence type="predicted"/>
<dbReference type="Proteomes" id="UP000002941">
    <property type="component" value="Unassembled WGS sequence"/>
</dbReference>
<dbReference type="PANTHER" id="PTHR24421:SF63">
    <property type="entry name" value="SENSOR HISTIDINE KINASE DESK"/>
    <property type="match status" value="1"/>
</dbReference>
<reference evidence="6 7" key="1">
    <citation type="submission" date="2012-05" db="EMBL/GenBank/DDBJ databases">
        <authorList>
            <person name="Harkins D.M."/>
            <person name="Madupu R."/>
            <person name="Durkin A.S."/>
            <person name="Torralba M."/>
            <person name="Methe B."/>
            <person name="Sutton G.G."/>
            <person name="Nelson K.E."/>
        </authorList>
    </citation>
    <scope>NUCLEOTIDE SEQUENCE [LARGE SCALE GENOMIC DNA]</scope>
    <source>
        <strain evidence="6 7">F0489</strain>
    </source>
</reference>
<evidence type="ECO:0000259" key="5">
    <source>
        <dbReference type="Pfam" id="PF07730"/>
    </source>
</evidence>
<protein>
    <submittedName>
        <fullName evidence="6">Histidine kinase dimerization/phosphoacceptor domain protein</fullName>
    </submittedName>
</protein>
<name>J0N2F6_9ACTO</name>
<evidence type="ECO:0000256" key="3">
    <source>
        <dbReference type="ARBA" id="ARBA00023012"/>
    </source>
</evidence>
<dbReference type="InterPro" id="IPR011712">
    <property type="entry name" value="Sig_transdc_His_kin_sub3_dim/P"/>
</dbReference>
<feature type="transmembrane region" description="Helical" evidence="4">
    <location>
        <begin position="55"/>
        <end position="73"/>
    </location>
</feature>
<keyword evidence="4" id="KW-1133">Transmembrane helix</keyword>
<feature type="transmembrane region" description="Helical" evidence="4">
    <location>
        <begin position="167"/>
        <end position="185"/>
    </location>
</feature>
<evidence type="ECO:0000256" key="2">
    <source>
        <dbReference type="ARBA" id="ARBA00022777"/>
    </source>
</evidence>
<keyword evidence="4" id="KW-0472">Membrane</keyword>
<feature type="domain" description="Signal transduction histidine kinase subgroup 3 dimerisation and phosphoacceptor" evidence="5">
    <location>
        <begin position="229"/>
        <end position="294"/>
    </location>
</feature>
<feature type="non-terminal residue" evidence="6">
    <location>
        <position position="365"/>
    </location>
</feature>
<keyword evidence="1" id="KW-0808">Transferase</keyword>
<organism evidence="6 7">
    <name type="scientific">Actinomyces massiliensis F0489</name>
    <dbReference type="NCBI Taxonomy" id="1125718"/>
    <lineage>
        <taxon>Bacteria</taxon>
        <taxon>Bacillati</taxon>
        <taxon>Actinomycetota</taxon>
        <taxon>Actinomycetes</taxon>
        <taxon>Actinomycetales</taxon>
        <taxon>Actinomycetaceae</taxon>
        <taxon>Actinomyces</taxon>
    </lineage>
</organism>
<evidence type="ECO:0000256" key="1">
    <source>
        <dbReference type="ARBA" id="ARBA00022679"/>
    </source>
</evidence>
<dbReference type="GO" id="GO:0016020">
    <property type="term" value="C:membrane"/>
    <property type="evidence" value="ECO:0007669"/>
    <property type="project" value="InterPro"/>
</dbReference>
<keyword evidence="4" id="KW-0812">Transmembrane</keyword>
<gene>
    <name evidence="6" type="ORF">HMPREF1318_2993</name>
</gene>
<feature type="transmembrane region" description="Helical" evidence="4">
    <location>
        <begin position="80"/>
        <end position="100"/>
    </location>
</feature>
<comment type="caution">
    <text evidence="6">The sequence shown here is derived from an EMBL/GenBank/DDBJ whole genome shotgun (WGS) entry which is preliminary data.</text>
</comment>
<dbReference type="Pfam" id="PF07730">
    <property type="entry name" value="HisKA_3"/>
    <property type="match status" value="1"/>
</dbReference>
<dbReference type="EMBL" id="AKFT01000166">
    <property type="protein sequence ID" value="EJF40954.1"/>
    <property type="molecule type" value="Genomic_DNA"/>
</dbReference>
<keyword evidence="2 6" id="KW-0418">Kinase</keyword>
<dbReference type="eggNOG" id="COG4585">
    <property type="taxonomic scope" value="Bacteria"/>
</dbReference>
<keyword evidence="7" id="KW-1185">Reference proteome</keyword>
<sequence length="365" mass="39119">MPGRASPDDGAPLTAGFAVSALSTNSTRAAAATSTADAAGTVAADGRPRLWYRQIRLDAVWTAILLVPLFFVIRSDDMPVLLKTVGAAGILGFAGLYIWATTTMPIWPVPPTKMSILDELRPIAGRLILLTAMAAVSGPSLNWWYEIFYLPYFCAIILYATTLRVGLTLSGGLCLLTVVVFALFAPGANLTWLATGCTFSSASIALSRIGADVQERRQVKERELAAATEREEIGRDVHDLLGHSLTVLTLKAEVAHRLVRRSPEAAERELAEIVELSRAALADVRATVTRLRVPDLAGQMEASRTAFAAADIAAAFTGRAGDVPLPQRELLAWALREATTNVLRHAGAARVNVELAPGRVRVQDD</sequence>
<dbReference type="AlphaFoldDB" id="J0N2F6"/>
<dbReference type="GO" id="GO:0046983">
    <property type="term" value="F:protein dimerization activity"/>
    <property type="evidence" value="ECO:0007669"/>
    <property type="project" value="InterPro"/>
</dbReference>
<dbReference type="PANTHER" id="PTHR24421">
    <property type="entry name" value="NITRATE/NITRITE SENSOR PROTEIN NARX-RELATED"/>
    <property type="match status" value="1"/>
</dbReference>
<dbReference type="Gene3D" id="6.10.250.2870">
    <property type="match status" value="1"/>
</dbReference>
<evidence type="ECO:0000313" key="6">
    <source>
        <dbReference type="EMBL" id="EJF40954.1"/>
    </source>
</evidence>